<dbReference type="Proteomes" id="UP001185012">
    <property type="component" value="Unassembled WGS sequence"/>
</dbReference>
<gene>
    <name evidence="1" type="ORF">JOE21_001802</name>
</gene>
<dbReference type="SUPFAM" id="SSF81301">
    <property type="entry name" value="Nucleotidyltransferase"/>
    <property type="match status" value="1"/>
</dbReference>
<dbReference type="EMBL" id="JAVDQG010000003">
    <property type="protein sequence ID" value="MDR6225804.1"/>
    <property type="molecule type" value="Genomic_DNA"/>
</dbReference>
<organism evidence="1 2">
    <name type="scientific">Desmospora profundinema</name>
    <dbReference type="NCBI Taxonomy" id="1571184"/>
    <lineage>
        <taxon>Bacteria</taxon>
        <taxon>Bacillati</taxon>
        <taxon>Bacillota</taxon>
        <taxon>Bacilli</taxon>
        <taxon>Bacillales</taxon>
        <taxon>Thermoactinomycetaceae</taxon>
        <taxon>Desmospora</taxon>
    </lineage>
</organism>
<dbReference type="RefSeq" id="WP_309864857.1">
    <property type="nucleotide sequence ID" value="NZ_JAVDQG010000003.1"/>
</dbReference>
<dbReference type="Gene3D" id="3.30.460.40">
    <property type="match status" value="1"/>
</dbReference>
<name>A0ABU1INR0_9BACL</name>
<reference evidence="1 2" key="1">
    <citation type="submission" date="2023-07" db="EMBL/GenBank/DDBJ databases">
        <title>Genomic Encyclopedia of Type Strains, Phase IV (KMG-IV): sequencing the most valuable type-strain genomes for metagenomic binning, comparative biology and taxonomic classification.</title>
        <authorList>
            <person name="Goeker M."/>
        </authorList>
    </citation>
    <scope>NUCLEOTIDE SEQUENCE [LARGE SCALE GENOMIC DNA]</scope>
    <source>
        <strain evidence="1 2">DSM 45903</strain>
    </source>
</reference>
<evidence type="ECO:0000313" key="1">
    <source>
        <dbReference type="EMBL" id="MDR6225804.1"/>
    </source>
</evidence>
<proteinExistence type="predicted"/>
<protein>
    <submittedName>
        <fullName evidence="1">Uncharacterized protein</fullName>
    </submittedName>
</protein>
<accession>A0ABU1INR0</accession>
<dbReference type="InterPro" id="IPR043519">
    <property type="entry name" value="NT_sf"/>
</dbReference>
<keyword evidence="2" id="KW-1185">Reference proteome</keyword>
<evidence type="ECO:0000313" key="2">
    <source>
        <dbReference type="Proteomes" id="UP001185012"/>
    </source>
</evidence>
<comment type="caution">
    <text evidence="1">The sequence shown here is derived from an EMBL/GenBank/DDBJ whole genome shotgun (WGS) entry which is preliminary data.</text>
</comment>
<sequence>MDRSEKDKIPSIPFLKRVSKVMEEADLVHALGGSGLLYALGIQKRVNDWDLTTEASLNEVKDALSAQGILYERREGGTLFASSFRLVILGGEGEMDLIGGFAIQSDAGVCRIPTVSRFHWNGIPVGSPEVWAVAYALMGRRNQADSLFRYVTEVGADRGMIEFLLQQPLPTDVYRRVRKWPFEPKKQADHNRV</sequence>